<dbReference type="STRING" id="1777141.AWB80_02443"/>
<evidence type="ECO:0000256" key="1">
    <source>
        <dbReference type="SAM" id="Phobius"/>
    </source>
</evidence>
<keyword evidence="1" id="KW-0812">Transmembrane</keyword>
<feature type="transmembrane region" description="Helical" evidence="1">
    <location>
        <begin position="225"/>
        <end position="256"/>
    </location>
</feature>
<evidence type="ECO:0000313" key="2">
    <source>
        <dbReference type="EMBL" id="SAK58688.1"/>
    </source>
</evidence>
<comment type="caution">
    <text evidence="2">The sequence shown here is derived from an EMBL/GenBank/DDBJ whole genome shotgun (WGS) entry which is preliminary data.</text>
</comment>
<protein>
    <recommendedName>
        <fullName evidence="4">Glycosyltransferase RgtA/B/C/D-like domain-containing protein</fullName>
    </recommendedName>
</protein>
<dbReference type="AlphaFoldDB" id="A0A158ALC8"/>
<reference evidence="2" key="1">
    <citation type="submission" date="2016-01" db="EMBL/GenBank/DDBJ databases">
        <authorList>
            <person name="Peeters C."/>
        </authorList>
    </citation>
    <scope>NUCLEOTIDE SEQUENCE [LARGE SCALE GENOMIC DNA]</scope>
    <source>
        <strain evidence="2">LMG 29323</strain>
    </source>
</reference>
<organism evidence="2 3">
    <name type="scientific">Caballeronia pedi</name>
    <dbReference type="NCBI Taxonomy" id="1777141"/>
    <lineage>
        <taxon>Bacteria</taxon>
        <taxon>Pseudomonadati</taxon>
        <taxon>Pseudomonadota</taxon>
        <taxon>Betaproteobacteria</taxon>
        <taxon>Burkholderiales</taxon>
        <taxon>Burkholderiaceae</taxon>
        <taxon>Caballeronia</taxon>
    </lineage>
</organism>
<feature type="transmembrane region" description="Helical" evidence="1">
    <location>
        <begin position="378"/>
        <end position="397"/>
    </location>
</feature>
<feature type="transmembrane region" description="Helical" evidence="1">
    <location>
        <begin position="42"/>
        <end position="61"/>
    </location>
</feature>
<name>A0A158ALC8_9BURK</name>
<feature type="transmembrane region" description="Helical" evidence="1">
    <location>
        <begin position="67"/>
        <end position="88"/>
    </location>
</feature>
<keyword evidence="1" id="KW-0472">Membrane</keyword>
<feature type="transmembrane region" description="Helical" evidence="1">
    <location>
        <begin position="200"/>
        <end position="219"/>
    </location>
</feature>
<sequence>MQVKKVEVGNVFLSSAIFLIVFVVSTAFIFAVLQGSGIASQWAFIAPLLAGGASLTVTKYASPTVFVKSAVCGVTLIALSFALSNAYFDFSNDGIGYHSEAIIELARRFDFLESTLRGVNAIYTNNYPKLAWFYGAAIYKLSGNLELAKSINFLLLVSVMLICLSVTSKLRADARLLVCVGVAANPVVLAQLFTHYVDGCMASFLAIQILTLYGFFWGAPSRNLVLVFVLSLIGCAALKHTGLVFSTISMVAFLAIAHRKKVDLRPYFFPWWRIAGLALVGIVLCVNPYVKNLIEGHHIFYPSMGEGRVQNLISAQTTPEFHALDRFSQVALSVFGETANQSPSNPATPRLPEIKMPFSMTDAEVSAAGAADVRWGGWGPLFGGACLVAMVFAAVRFRSMRSEAPVFILVWVLCFISPESWWARLNPQIYLLVALVGALAIGRHRLAGYAICLILLANSAVVEYSALTIARNGNDYLHKAVNELTSNGQEPVYWRRTGVALGPMFDRFHVRVINDAPCARDSCKDFRCKTLLWNSLVCVKHRPSDDIHDNRKATATIATN</sequence>
<evidence type="ECO:0008006" key="4">
    <source>
        <dbReference type="Google" id="ProtNLM"/>
    </source>
</evidence>
<gene>
    <name evidence="2" type="ORF">AWB80_02443</name>
</gene>
<dbReference type="EMBL" id="FCOE02000006">
    <property type="protein sequence ID" value="SAK58688.1"/>
    <property type="molecule type" value="Genomic_DNA"/>
</dbReference>
<proteinExistence type="predicted"/>
<keyword evidence="1" id="KW-1133">Transmembrane helix</keyword>
<keyword evidence="3" id="KW-1185">Reference proteome</keyword>
<feature type="transmembrane region" description="Helical" evidence="1">
    <location>
        <begin position="404"/>
        <end position="423"/>
    </location>
</feature>
<feature type="transmembrane region" description="Helical" evidence="1">
    <location>
        <begin position="12"/>
        <end position="33"/>
    </location>
</feature>
<evidence type="ECO:0000313" key="3">
    <source>
        <dbReference type="Proteomes" id="UP000054911"/>
    </source>
</evidence>
<feature type="transmembrane region" description="Helical" evidence="1">
    <location>
        <begin position="150"/>
        <end position="168"/>
    </location>
</feature>
<dbReference type="Proteomes" id="UP000054911">
    <property type="component" value="Unassembled WGS sequence"/>
</dbReference>
<feature type="transmembrane region" description="Helical" evidence="1">
    <location>
        <begin position="174"/>
        <end position="193"/>
    </location>
</feature>
<dbReference type="OrthoDB" id="5323771at2"/>
<feature type="transmembrane region" description="Helical" evidence="1">
    <location>
        <begin position="268"/>
        <end position="290"/>
    </location>
</feature>
<accession>A0A158ALC8</accession>
<dbReference type="RefSeq" id="WP_061174922.1">
    <property type="nucleotide sequence ID" value="NZ_FCOE02000006.1"/>
</dbReference>